<dbReference type="RefSeq" id="WP_011629076.1">
    <property type="nucleotide sequence ID" value="NC_008340.1"/>
</dbReference>
<dbReference type="PANTHER" id="PTHR10978:SF5">
    <property type="entry name" value="SUCCINATE DEHYDROGENASE CYTOCHROME B560 SUBUNIT, MITOCHONDRIAL"/>
    <property type="match status" value="1"/>
</dbReference>
<dbReference type="InterPro" id="IPR034804">
    <property type="entry name" value="SQR/QFR_C/D"/>
</dbReference>
<dbReference type="GO" id="GO:0006099">
    <property type="term" value="P:tricarboxylic acid cycle"/>
    <property type="evidence" value="ECO:0007669"/>
    <property type="project" value="InterPro"/>
</dbReference>
<dbReference type="PANTHER" id="PTHR10978">
    <property type="entry name" value="SUCCINATE DEHYDROGENASE CYTOCHROME B560 SUBUNIT"/>
    <property type="match status" value="1"/>
</dbReference>
<comment type="similarity">
    <text evidence="3">Belongs to the cytochrome b560 family.</text>
</comment>
<dbReference type="GO" id="GO:0016020">
    <property type="term" value="C:membrane"/>
    <property type="evidence" value="ECO:0007669"/>
    <property type="project" value="UniProtKB-SubCell"/>
</dbReference>
<dbReference type="EMBL" id="CP000453">
    <property type="protein sequence ID" value="ABI56681.1"/>
    <property type="molecule type" value="Genomic_DNA"/>
</dbReference>
<evidence type="ECO:0000256" key="5">
    <source>
        <dbReference type="ARBA" id="ARBA00022617"/>
    </source>
</evidence>
<protein>
    <recommendedName>
        <fullName evidence="4">Succinate dehydrogenase cytochrome b556 subunit</fullName>
    </recommendedName>
</protein>
<dbReference type="KEGG" id="aeh:Mlg_1332"/>
<dbReference type="HOGENOM" id="CLU_094691_3_1_6"/>
<keyword evidence="10 13" id="KW-0472">Membrane</keyword>
<evidence type="ECO:0000256" key="8">
    <source>
        <dbReference type="ARBA" id="ARBA00022989"/>
    </source>
</evidence>
<evidence type="ECO:0000256" key="4">
    <source>
        <dbReference type="ARBA" id="ARBA00020076"/>
    </source>
</evidence>
<keyword evidence="5 12" id="KW-0349">Heme</keyword>
<dbReference type="PROSITE" id="PS01000">
    <property type="entry name" value="SDH_CYT_1"/>
    <property type="match status" value="1"/>
</dbReference>
<keyword evidence="9 12" id="KW-0408">Iron</keyword>
<evidence type="ECO:0000256" key="13">
    <source>
        <dbReference type="SAM" id="Phobius"/>
    </source>
</evidence>
<evidence type="ECO:0000256" key="12">
    <source>
        <dbReference type="PIRSR" id="PIRSR000178-1"/>
    </source>
</evidence>
<dbReference type="OrthoDB" id="9799441at2"/>
<name>Q0A906_ALKEH</name>
<evidence type="ECO:0000256" key="7">
    <source>
        <dbReference type="ARBA" id="ARBA00022723"/>
    </source>
</evidence>
<comment type="cofactor">
    <cofactor evidence="12">
        <name>heme</name>
        <dbReference type="ChEBI" id="CHEBI:30413"/>
    </cofactor>
    <text evidence="12">The heme is bound between the two transmembrane subunits.</text>
</comment>
<dbReference type="Gene3D" id="1.20.1300.10">
    <property type="entry name" value="Fumarate reductase/succinate dehydrogenase, transmembrane subunit"/>
    <property type="match status" value="1"/>
</dbReference>
<comment type="subcellular location">
    <subcellularLocation>
        <location evidence="2">Membrane</location>
        <topology evidence="2">Multi-pass membrane protein</topology>
    </subcellularLocation>
</comment>
<feature type="transmembrane region" description="Helical" evidence="13">
    <location>
        <begin position="21"/>
        <end position="45"/>
    </location>
</feature>
<feature type="binding site" description="axial binding residue" evidence="12">
    <location>
        <position position="81"/>
    </location>
    <ligand>
        <name>heme</name>
        <dbReference type="ChEBI" id="CHEBI:30413"/>
        <note>ligand shared with second transmembrane subunit</note>
    </ligand>
    <ligandPart>
        <name>Fe</name>
        <dbReference type="ChEBI" id="CHEBI:18248"/>
    </ligandPart>
</feature>
<dbReference type="SUPFAM" id="SSF81343">
    <property type="entry name" value="Fumarate reductase respiratory complex transmembrane subunits"/>
    <property type="match status" value="1"/>
</dbReference>
<reference evidence="15" key="1">
    <citation type="submission" date="2006-08" db="EMBL/GenBank/DDBJ databases">
        <title>Complete sequence of Alkalilimnicola ehrilichei MLHE-1.</title>
        <authorList>
            <person name="Copeland A."/>
            <person name="Lucas S."/>
            <person name="Lapidus A."/>
            <person name="Barry K."/>
            <person name="Detter J.C."/>
            <person name="Glavina del Rio T."/>
            <person name="Hammon N."/>
            <person name="Israni S."/>
            <person name="Dalin E."/>
            <person name="Tice H."/>
            <person name="Pitluck S."/>
            <person name="Sims D."/>
            <person name="Brettin T."/>
            <person name="Bruce D."/>
            <person name="Han C."/>
            <person name="Tapia R."/>
            <person name="Gilna P."/>
            <person name="Schmutz J."/>
            <person name="Larimer F."/>
            <person name="Land M."/>
            <person name="Hauser L."/>
            <person name="Kyrpides N."/>
            <person name="Mikhailova N."/>
            <person name="Oremland R.S."/>
            <person name="Hoeft S.E."/>
            <person name="Switzer-Blum J."/>
            <person name="Kulp T."/>
            <person name="King G."/>
            <person name="Tabita R."/>
            <person name="Witte B."/>
            <person name="Santini J.M."/>
            <person name="Basu P."/>
            <person name="Hollibaugh J.T."/>
            <person name="Xie G."/>
            <person name="Stolz J.F."/>
            <person name="Richardson P."/>
        </authorList>
    </citation>
    <scope>NUCLEOTIDE SEQUENCE [LARGE SCALE GENOMIC DNA]</scope>
    <source>
        <strain evidence="15">ATCC BAA-1101 / DSM 17681 / MLHE-1</strain>
    </source>
</reference>
<evidence type="ECO:0000256" key="2">
    <source>
        <dbReference type="ARBA" id="ARBA00004141"/>
    </source>
</evidence>
<dbReference type="NCBIfam" id="TIGR02970">
    <property type="entry name" value="succ_dehyd_cytB"/>
    <property type="match status" value="1"/>
</dbReference>
<evidence type="ECO:0000313" key="15">
    <source>
        <dbReference type="Proteomes" id="UP000001962"/>
    </source>
</evidence>
<dbReference type="CDD" id="cd03499">
    <property type="entry name" value="SQR_TypeC_SdhC"/>
    <property type="match status" value="1"/>
</dbReference>
<organism evidence="14 15">
    <name type="scientific">Alkalilimnicola ehrlichii (strain ATCC BAA-1101 / DSM 17681 / MLHE-1)</name>
    <dbReference type="NCBI Taxonomy" id="187272"/>
    <lineage>
        <taxon>Bacteria</taxon>
        <taxon>Pseudomonadati</taxon>
        <taxon>Pseudomonadota</taxon>
        <taxon>Gammaproteobacteria</taxon>
        <taxon>Chromatiales</taxon>
        <taxon>Ectothiorhodospiraceae</taxon>
        <taxon>Alkalilimnicola</taxon>
    </lineage>
</organism>
<feature type="transmembrane region" description="Helical" evidence="13">
    <location>
        <begin position="104"/>
        <end position="124"/>
    </location>
</feature>
<sequence>MQTDNRPLSPHLQVYKPQLTSVLSICHRGSGVVLALGSIILVWWLSALAAGPEAFATVNGVVGSFIGKVILFLFTLALFYHLCNGIRHLVWDTGRGFELESVYRSGYLVVIASVVLTVVVWIVALSTGGA</sequence>
<evidence type="ECO:0000256" key="1">
    <source>
        <dbReference type="ARBA" id="ARBA00004050"/>
    </source>
</evidence>
<dbReference type="InterPro" id="IPR014314">
    <property type="entry name" value="Succ_DH_cytb556"/>
</dbReference>
<dbReference type="PIRSF" id="PIRSF000178">
    <property type="entry name" value="SDH_cyt_b560"/>
    <property type="match status" value="1"/>
</dbReference>
<gene>
    <name evidence="14" type="ordered locus">Mlg_1332</name>
</gene>
<proteinExistence type="inferred from homology"/>
<keyword evidence="14" id="KW-0560">Oxidoreductase</keyword>
<dbReference type="GO" id="GO:0016491">
    <property type="term" value="F:oxidoreductase activity"/>
    <property type="evidence" value="ECO:0007669"/>
    <property type="project" value="UniProtKB-KW"/>
</dbReference>
<comment type="subunit">
    <text evidence="11">Part of an enzyme complex containing four subunits: a flavoprotein, an iron-sulfur protein, plus two membrane-anchoring proteins, SdhC and SdhD. The complex can form homotrimers.</text>
</comment>
<dbReference type="eggNOG" id="COG2009">
    <property type="taxonomic scope" value="Bacteria"/>
</dbReference>
<keyword evidence="6 13" id="KW-0812">Transmembrane</keyword>
<evidence type="ECO:0000256" key="6">
    <source>
        <dbReference type="ARBA" id="ARBA00022692"/>
    </source>
</evidence>
<evidence type="ECO:0000256" key="11">
    <source>
        <dbReference type="ARBA" id="ARBA00025912"/>
    </source>
</evidence>
<dbReference type="GO" id="GO:0046872">
    <property type="term" value="F:metal ion binding"/>
    <property type="evidence" value="ECO:0007669"/>
    <property type="project" value="UniProtKB-KW"/>
</dbReference>
<dbReference type="PROSITE" id="PS01001">
    <property type="entry name" value="SDH_CYT_2"/>
    <property type="match status" value="1"/>
</dbReference>
<keyword evidence="8 13" id="KW-1133">Transmembrane helix</keyword>
<dbReference type="AlphaFoldDB" id="Q0A906"/>
<dbReference type="InterPro" id="IPR000701">
    <property type="entry name" value="SuccDH_FuR_B_TM-su"/>
</dbReference>
<dbReference type="Pfam" id="PF01127">
    <property type="entry name" value="Sdh_cyt"/>
    <property type="match status" value="1"/>
</dbReference>
<keyword evidence="15" id="KW-1185">Reference proteome</keyword>
<evidence type="ECO:0000256" key="3">
    <source>
        <dbReference type="ARBA" id="ARBA00007244"/>
    </source>
</evidence>
<evidence type="ECO:0000256" key="9">
    <source>
        <dbReference type="ARBA" id="ARBA00023004"/>
    </source>
</evidence>
<dbReference type="InterPro" id="IPR018495">
    <property type="entry name" value="Succ_DH_cyt_bsu_CS"/>
</dbReference>
<accession>Q0A906</accession>
<keyword evidence="7 12" id="KW-0479">Metal-binding</keyword>
<evidence type="ECO:0000256" key="10">
    <source>
        <dbReference type="ARBA" id="ARBA00023136"/>
    </source>
</evidence>
<dbReference type="GO" id="GO:0009055">
    <property type="term" value="F:electron transfer activity"/>
    <property type="evidence" value="ECO:0007669"/>
    <property type="project" value="InterPro"/>
</dbReference>
<feature type="transmembrane region" description="Helical" evidence="13">
    <location>
        <begin position="65"/>
        <end position="83"/>
    </location>
</feature>
<evidence type="ECO:0000313" key="14">
    <source>
        <dbReference type="EMBL" id="ABI56681.1"/>
    </source>
</evidence>
<comment type="function">
    <text evidence="1">Membrane-anchoring subunit of succinate dehydrogenase (SDH).</text>
</comment>
<dbReference type="Proteomes" id="UP000001962">
    <property type="component" value="Chromosome"/>
</dbReference>